<dbReference type="Pfam" id="PF09861">
    <property type="entry name" value="Lar_N"/>
    <property type="match status" value="1"/>
</dbReference>
<feature type="domain" description="LarA-like N-terminal" evidence="1">
    <location>
        <begin position="40"/>
        <end position="196"/>
    </location>
</feature>
<dbReference type="PANTHER" id="PTHR33171">
    <property type="entry name" value="LAR_N DOMAIN-CONTAINING PROTEIN"/>
    <property type="match status" value="1"/>
</dbReference>
<dbReference type="RefSeq" id="WP_143984522.1">
    <property type="nucleotide sequence ID" value="NZ_CP041692.1"/>
</dbReference>
<dbReference type="Gene3D" id="3.90.226.30">
    <property type="match status" value="1"/>
</dbReference>
<dbReference type="InterPro" id="IPR018657">
    <property type="entry name" value="LarA-like_N"/>
</dbReference>
<evidence type="ECO:0000313" key="3">
    <source>
        <dbReference type="Proteomes" id="UP000319263"/>
    </source>
</evidence>
<name>A0A516PTP5_9ACTN</name>
<proteinExistence type="predicted"/>
<dbReference type="InterPro" id="IPR048068">
    <property type="entry name" value="LarA-like"/>
</dbReference>
<dbReference type="OrthoDB" id="9770545at2"/>
<dbReference type="AlphaFoldDB" id="A0A516PTP5"/>
<dbReference type="Proteomes" id="UP000319263">
    <property type="component" value="Chromosome"/>
</dbReference>
<sequence>MTSATETQPAASIGSLDRSLTSDETRSFITEQLAGQDFDGHDVTVIVPDSTRSCPLQLLMDTVYGALAPRVRRLRVIIALGTHPEMTDAQLEKMFEVGPGELTTRWPKAEIANHEWWRPSELVSIGTIPAGRVEELSEGRLSLDVDVTINRAAVEADDVLIVGPVFPHEVVGFSGGTKYLFPGISGQQMIDVSHWLGALITSADIIGTLGITPVRAMINEAAAKLTSRLLACCVVVKSGTHELHGVAVGEIQSAWRAAAALSANTHIRYLQEPVRRVISIIPDRYDEIWTAAKGMYKVEPIVADGGEVIIYAPHLSVVSHTHGAEIAKIGYHCRDYFAKRWDEFQDHPWGVLAHSTHLRGAGTWTPEDGEHDRVTVTLATQISEEETRALALNYLSPEALDLEAARQDPDTLVVDNAGEVLFRLGEPPQVG</sequence>
<gene>
    <name evidence="2" type="ORF">FOE78_00135</name>
</gene>
<dbReference type="PANTHER" id="PTHR33171:SF17">
    <property type="entry name" value="LARA-LIKE N-TERMINAL DOMAIN-CONTAINING PROTEIN"/>
    <property type="match status" value="1"/>
</dbReference>
<accession>A0A516PTP5</accession>
<protein>
    <submittedName>
        <fullName evidence="2">DUF2088 domain-containing protein</fullName>
    </submittedName>
</protein>
<dbReference type="InterPro" id="IPR043166">
    <property type="entry name" value="LarA-like_C"/>
</dbReference>
<evidence type="ECO:0000313" key="2">
    <source>
        <dbReference type="EMBL" id="QDP94533.1"/>
    </source>
</evidence>
<keyword evidence="3" id="KW-1185">Reference proteome</keyword>
<dbReference type="KEGG" id="mik:FOE78_00135"/>
<reference evidence="2 3" key="1">
    <citation type="submission" date="2019-07" db="EMBL/GenBank/DDBJ databases">
        <title>Microlunatus dokdonensis sp. nov. isolated from the rhizospheric soil of the wild plant Elymus tsukushiensis.</title>
        <authorList>
            <person name="Ghim S.-Y."/>
            <person name="Hwang Y.-J."/>
            <person name="Son J.-S."/>
            <person name="Shin J.-H."/>
        </authorList>
    </citation>
    <scope>NUCLEOTIDE SEQUENCE [LARGE SCALE GENOMIC DNA]</scope>
    <source>
        <strain evidence="2 3">KUDC0627</strain>
    </source>
</reference>
<dbReference type="Gene3D" id="3.40.50.11440">
    <property type="match status" value="1"/>
</dbReference>
<dbReference type="GO" id="GO:0050043">
    <property type="term" value="F:lactate racemase activity"/>
    <property type="evidence" value="ECO:0007669"/>
    <property type="project" value="InterPro"/>
</dbReference>
<organism evidence="2 3">
    <name type="scientific">Microlunatus elymi</name>
    <dbReference type="NCBI Taxonomy" id="2596828"/>
    <lineage>
        <taxon>Bacteria</taxon>
        <taxon>Bacillati</taxon>
        <taxon>Actinomycetota</taxon>
        <taxon>Actinomycetes</taxon>
        <taxon>Propionibacteriales</taxon>
        <taxon>Propionibacteriaceae</taxon>
        <taxon>Microlunatus</taxon>
    </lineage>
</organism>
<evidence type="ECO:0000259" key="1">
    <source>
        <dbReference type="Pfam" id="PF09861"/>
    </source>
</evidence>
<dbReference type="EMBL" id="CP041692">
    <property type="protein sequence ID" value="QDP94533.1"/>
    <property type="molecule type" value="Genomic_DNA"/>
</dbReference>